<dbReference type="AlphaFoldDB" id="S9UNG4"/>
<evidence type="ECO:0000313" key="3">
    <source>
        <dbReference type="Proteomes" id="UP000015354"/>
    </source>
</evidence>
<keyword evidence="3" id="KW-1185">Reference proteome</keyword>
<organism evidence="2 3">
    <name type="scientific">Strigomonas culicis</name>
    <dbReference type="NCBI Taxonomy" id="28005"/>
    <lineage>
        <taxon>Eukaryota</taxon>
        <taxon>Discoba</taxon>
        <taxon>Euglenozoa</taxon>
        <taxon>Kinetoplastea</taxon>
        <taxon>Metakinetoplastina</taxon>
        <taxon>Trypanosomatida</taxon>
        <taxon>Trypanosomatidae</taxon>
        <taxon>Strigomonadinae</taxon>
        <taxon>Strigomonas</taxon>
    </lineage>
</organism>
<reference evidence="2 3" key="1">
    <citation type="journal article" date="2013" name="PLoS ONE">
        <title>Predicting the Proteins of Angomonas deanei, Strigomonas culicis and Their Respective Endosymbionts Reveals New Aspects of the Trypanosomatidae Family.</title>
        <authorList>
            <person name="Motta M.C."/>
            <person name="Martins A.C."/>
            <person name="de Souza S.S."/>
            <person name="Catta-Preta C.M."/>
            <person name="Silva R."/>
            <person name="Klein C.C."/>
            <person name="de Almeida L.G."/>
            <person name="de Lima Cunha O."/>
            <person name="Ciapina L.P."/>
            <person name="Brocchi M."/>
            <person name="Colabardini A.C."/>
            <person name="de Araujo Lima B."/>
            <person name="Machado C.R."/>
            <person name="de Almeida Soares C.M."/>
            <person name="Probst C.M."/>
            <person name="de Menezes C.B."/>
            <person name="Thompson C.E."/>
            <person name="Bartholomeu D.C."/>
            <person name="Gradia D.F."/>
            <person name="Pavoni D.P."/>
            <person name="Grisard E.C."/>
            <person name="Fantinatti-Garboggini F."/>
            <person name="Marchini F.K."/>
            <person name="Rodrigues-Luiz G.F."/>
            <person name="Wagner G."/>
            <person name="Goldman G.H."/>
            <person name="Fietto J.L."/>
            <person name="Elias M.C."/>
            <person name="Goldman M.H."/>
            <person name="Sagot M.F."/>
            <person name="Pereira M."/>
            <person name="Stoco P.H."/>
            <person name="de Mendonca-Neto R.P."/>
            <person name="Teixeira S.M."/>
            <person name="Maciel T.E."/>
            <person name="de Oliveira Mendes T.A."/>
            <person name="Urmenyi T.P."/>
            <person name="de Souza W."/>
            <person name="Schenkman S."/>
            <person name="de Vasconcelos A.T."/>
        </authorList>
    </citation>
    <scope>NUCLEOTIDE SEQUENCE [LARGE SCALE GENOMIC DNA]</scope>
</reference>
<protein>
    <submittedName>
        <fullName evidence="2">Esterase-like protein</fullName>
    </submittedName>
</protein>
<dbReference type="SUPFAM" id="SSF53474">
    <property type="entry name" value="alpha/beta-Hydrolases"/>
    <property type="match status" value="1"/>
</dbReference>
<accession>S9UNG4</accession>
<dbReference type="EMBL" id="ATMH01004151">
    <property type="protein sequence ID" value="EPY30269.1"/>
    <property type="molecule type" value="Genomic_DNA"/>
</dbReference>
<dbReference type="InterPro" id="IPR050471">
    <property type="entry name" value="AB_hydrolase"/>
</dbReference>
<dbReference type="InterPro" id="IPR029058">
    <property type="entry name" value="AB_hydrolase_fold"/>
</dbReference>
<dbReference type="OrthoDB" id="19657at2759"/>
<sequence>MDDAVGEGPEPSGAPLPHPPNLARTAVRLLQSQMGRAGSAVPLPAFLRGTLAYTLRDLARDAFELLRRLDFLDADAAGPAARRVNIVGCSMGGMIAQHFVLDYGRHVNSLCLHATCADLVCPAARHLRTVVGVLTDKPPPPPCGGALYKAEVVDFKVRFFQALCGELPFSEDEFRRSMRGAVERCAYEGGLERQLHAIAADRDRTPLLRHAFNRAGGVPGDGHNRFPVLVLHGGADALLMPSCADHLACCCFHQAKLTILPRMGHYFPPCTFVTIADSILLNGEEGNDRVCRRARNPGDG</sequence>
<dbReference type="Proteomes" id="UP000015354">
    <property type="component" value="Unassembled WGS sequence"/>
</dbReference>
<proteinExistence type="predicted"/>
<evidence type="ECO:0000313" key="2">
    <source>
        <dbReference type="EMBL" id="EPY30269.1"/>
    </source>
</evidence>
<comment type="caution">
    <text evidence="2">The sequence shown here is derived from an EMBL/GenBank/DDBJ whole genome shotgun (WGS) entry which is preliminary data.</text>
</comment>
<gene>
    <name evidence="2" type="ORF">STCU_04151</name>
</gene>
<feature type="region of interest" description="Disordered" evidence="1">
    <location>
        <begin position="1"/>
        <end position="21"/>
    </location>
</feature>
<dbReference type="PANTHER" id="PTHR43433:SF7">
    <property type="entry name" value="ALPHA_BETA FOLD FAMILY, PUTATIVE-RELATED"/>
    <property type="match status" value="1"/>
</dbReference>
<evidence type="ECO:0000256" key="1">
    <source>
        <dbReference type="SAM" id="MobiDB-lite"/>
    </source>
</evidence>
<dbReference type="PANTHER" id="PTHR43433">
    <property type="entry name" value="HYDROLASE, ALPHA/BETA FOLD FAMILY PROTEIN"/>
    <property type="match status" value="1"/>
</dbReference>
<dbReference type="Gene3D" id="3.40.50.1820">
    <property type="entry name" value="alpha/beta hydrolase"/>
    <property type="match status" value="1"/>
</dbReference>
<name>S9UNG4_9TRYP</name>